<dbReference type="InterPro" id="IPR051536">
    <property type="entry name" value="UDG_Type-4/5"/>
</dbReference>
<dbReference type="PANTHER" id="PTHR33693">
    <property type="entry name" value="TYPE-5 URACIL-DNA GLYCOSYLASE"/>
    <property type="match status" value="1"/>
</dbReference>
<evidence type="ECO:0000256" key="7">
    <source>
        <dbReference type="ARBA" id="ARBA00023004"/>
    </source>
</evidence>
<dbReference type="InterPro" id="IPR005273">
    <property type="entry name" value="Ura-DNA_glyco_family4"/>
</dbReference>
<reference evidence="11 12" key="1">
    <citation type="submission" date="2019-10" db="EMBL/GenBank/DDBJ databases">
        <title>Draft Genome Assembly of Rhodococcus zopfii DSM44189.</title>
        <authorList>
            <person name="Sutton J.M."/>
            <person name="Akob D.M."/>
            <person name="Bushman T.J."/>
        </authorList>
    </citation>
    <scope>NUCLEOTIDE SEQUENCE [LARGE SCALE GENOMIC DNA]</scope>
    <source>
        <strain evidence="11 12">DSM 44189</strain>
    </source>
</reference>
<accession>A0ABU3WUP7</accession>
<name>A0ABU3WUP7_9NOCA</name>
<sequence>MPTHPGAQQYLPHSTDLDDLAAAAAGCRGCDLYRYAGPTVFGAGPATARLLLVGEQPGDQEDRAGEPFVGPAGHLLDRALEKAGIARGDVYVTNAVKHFKFARDAGGKRRIHKKPARGEVIACRPWLFAELEAVRPDVLVCLGATAAQALLGPSFRITEHRGQVLHADPELTLPSDPQIVATVHPSAILRMRTGRDDALESLVRDLRRAASLLD</sequence>
<dbReference type="PANTHER" id="PTHR33693:SF9">
    <property type="entry name" value="TYPE-4 URACIL-DNA GLYCOSYLASE"/>
    <property type="match status" value="1"/>
</dbReference>
<dbReference type="NCBIfam" id="TIGR00758">
    <property type="entry name" value="UDG_fam4"/>
    <property type="match status" value="1"/>
</dbReference>
<dbReference type="Gene3D" id="3.40.470.10">
    <property type="entry name" value="Uracil-DNA glycosylase-like domain"/>
    <property type="match status" value="1"/>
</dbReference>
<evidence type="ECO:0000256" key="3">
    <source>
        <dbReference type="ARBA" id="ARBA00022485"/>
    </source>
</evidence>
<evidence type="ECO:0000256" key="4">
    <source>
        <dbReference type="ARBA" id="ARBA00022723"/>
    </source>
</evidence>
<comment type="caution">
    <text evidence="11">The sequence shown here is derived from an EMBL/GenBank/DDBJ whole genome shotgun (WGS) entry which is preliminary data.</text>
</comment>
<keyword evidence="12" id="KW-1185">Reference proteome</keyword>
<evidence type="ECO:0000256" key="8">
    <source>
        <dbReference type="ARBA" id="ARBA00023014"/>
    </source>
</evidence>
<evidence type="ECO:0000256" key="2">
    <source>
        <dbReference type="ARBA" id="ARBA00019403"/>
    </source>
</evidence>
<gene>
    <name evidence="11" type="ORF">F8M49_24365</name>
</gene>
<evidence type="ECO:0000313" key="12">
    <source>
        <dbReference type="Proteomes" id="UP001275440"/>
    </source>
</evidence>
<protein>
    <recommendedName>
        <fullName evidence="2">Type-4 uracil-DNA glycosylase</fullName>
    </recommendedName>
</protein>
<dbReference type="EMBL" id="WBMO01000005">
    <property type="protein sequence ID" value="MDV2477731.1"/>
    <property type="molecule type" value="Genomic_DNA"/>
</dbReference>
<proteinExistence type="inferred from homology"/>
<dbReference type="SMART" id="SM00986">
    <property type="entry name" value="UDG"/>
    <property type="match status" value="1"/>
</dbReference>
<evidence type="ECO:0000256" key="9">
    <source>
        <dbReference type="ARBA" id="ARBA00023204"/>
    </source>
</evidence>
<keyword evidence="5" id="KW-0227">DNA damage</keyword>
<comment type="similarity">
    <text evidence="1">Belongs to the uracil-DNA glycosylase (UDG) superfamily. Type 4 (UDGa) family.</text>
</comment>
<dbReference type="Pfam" id="PF03167">
    <property type="entry name" value="UDG"/>
    <property type="match status" value="1"/>
</dbReference>
<keyword evidence="3" id="KW-0004">4Fe-4S</keyword>
<organism evidence="11 12">
    <name type="scientific">Rhodococcus zopfii</name>
    <dbReference type="NCBI Taxonomy" id="43772"/>
    <lineage>
        <taxon>Bacteria</taxon>
        <taxon>Bacillati</taxon>
        <taxon>Actinomycetota</taxon>
        <taxon>Actinomycetes</taxon>
        <taxon>Mycobacteriales</taxon>
        <taxon>Nocardiaceae</taxon>
        <taxon>Rhodococcus</taxon>
    </lineage>
</organism>
<dbReference type="RefSeq" id="WP_072809090.1">
    <property type="nucleotide sequence ID" value="NZ_JAHWLX010000079.1"/>
</dbReference>
<evidence type="ECO:0000313" key="11">
    <source>
        <dbReference type="EMBL" id="MDV2477731.1"/>
    </source>
</evidence>
<evidence type="ECO:0000256" key="5">
    <source>
        <dbReference type="ARBA" id="ARBA00022763"/>
    </source>
</evidence>
<evidence type="ECO:0000256" key="1">
    <source>
        <dbReference type="ARBA" id="ARBA00006521"/>
    </source>
</evidence>
<dbReference type="SUPFAM" id="SSF52141">
    <property type="entry name" value="Uracil-DNA glycosylase-like"/>
    <property type="match status" value="1"/>
</dbReference>
<dbReference type="InterPro" id="IPR005122">
    <property type="entry name" value="Uracil-DNA_glycosylase-like"/>
</dbReference>
<dbReference type="InterPro" id="IPR036895">
    <property type="entry name" value="Uracil-DNA_glycosylase-like_sf"/>
</dbReference>
<evidence type="ECO:0000256" key="6">
    <source>
        <dbReference type="ARBA" id="ARBA00022801"/>
    </source>
</evidence>
<keyword evidence="8" id="KW-0411">Iron-sulfur</keyword>
<keyword evidence="4" id="KW-0479">Metal-binding</keyword>
<keyword evidence="7" id="KW-0408">Iron</keyword>
<dbReference type="Proteomes" id="UP001275440">
    <property type="component" value="Unassembled WGS sequence"/>
</dbReference>
<evidence type="ECO:0000259" key="10">
    <source>
        <dbReference type="SMART" id="SM00986"/>
    </source>
</evidence>
<feature type="domain" description="Uracil-DNA glycosylase-like" evidence="10">
    <location>
        <begin position="41"/>
        <end position="207"/>
    </location>
</feature>
<keyword evidence="9" id="KW-0234">DNA repair</keyword>
<dbReference type="SMART" id="SM00987">
    <property type="entry name" value="UreE_C"/>
    <property type="match status" value="1"/>
</dbReference>
<keyword evidence="6" id="KW-0378">Hydrolase</keyword>
<dbReference type="NCBIfam" id="TIGR03914">
    <property type="entry name" value="UDG_fam_dom"/>
    <property type="match status" value="1"/>
</dbReference>
<dbReference type="CDD" id="cd10030">
    <property type="entry name" value="UDG-F4_TTUDGA_SPO1dp_like"/>
    <property type="match status" value="1"/>
</dbReference>